<dbReference type="RefSeq" id="WP_266131921.1">
    <property type="nucleotide sequence ID" value="NZ_JAPKMY010000021.1"/>
</dbReference>
<evidence type="ECO:0000313" key="1">
    <source>
        <dbReference type="EMBL" id="MCX5470050.1"/>
    </source>
</evidence>
<gene>
    <name evidence="1" type="ORF">OSH00_20250</name>
</gene>
<evidence type="ECO:0000313" key="2">
    <source>
        <dbReference type="Proteomes" id="UP001146019"/>
    </source>
</evidence>
<dbReference type="AlphaFoldDB" id="A0A9X3IJK3"/>
<reference evidence="1" key="1">
    <citation type="submission" date="2022-11" db="EMBL/GenBank/DDBJ databases">
        <title>Biodiversity and phylogenetic relationships of bacteria.</title>
        <authorList>
            <person name="Machado R.A.R."/>
            <person name="Bhat A."/>
            <person name="Loulou A."/>
            <person name="Kallel S."/>
        </authorList>
    </citation>
    <scope>NUCLEOTIDE SEQUENCE</scope>
    <source>
        <strain evidence="1">A-IN1</strain>
    </source>
</reference>
<evidence type="ECO:0008006" key="3">
    <source>
        <dbReference type="Google" id="ProtNLM"/>
    </source>
</evidence>
<dbReference type="Proteomes" id="UP001146019">
    <property type="component" value="Unassembled WGS sequence"/>
</dbReference>
<keyword evidence="2" id="KW-1185">Reference proteome</keyword>
<accession>A0A9X3IJK3</accession>
<sequence>MKAFLLFSVIVLLAGCTLGTSREIKTAEKILNQFQCNNIETAELTHSAINLYHEHSLAVSKEKATEYIERYKSGEELFKIPLDEVVQQQYDIYKTACESLGGVQTEKHP</sequence>
<name>A0A9X3IJK3_9GAMM</name>
<dbReference type="EMBL" id="JAPKMY010000021">
    <property type="protein sequence ID" value="MCX5470050.1"/>
    <property type="molecule type" value="Genomic_DNA"/>
</dbReference>
<comment type="caution">
    <text evidence="1">The sequence shown here is derived from an EMBL/GenBank/DDBJ whole genome shotgun (WGS) entry which is preliminary data.</text>
</comment>
<dbReference type="PROSITE" id="PS51257">
    <property type="entry name" value="PROKAR_LIPOPROTEIN"/>
    <property type="match status" value="1"/>
</dbReference>
<organism evidence="1 2">
    <name type="scientific">Acinetobacter nematophilus</name>
    <dbReference type="NCBI Taxonomy" id="2994642"/>
    <lineage>
        <taxon>Bacteria</taxon>
        <taxon>Pseudomonadati</taxon>
        <taxon>Pseudomonadota</taxon>
        <taxon>Gammaproteobacteria</taxon>
        <taxon>Moraxellales</taxon>
        <taxon>Moraxellaceae</taxon>
        <taxon>Acinetobacter</taxon>
    </lineage>
</organism>
<protein>
    <recommendedName>
        <fullName evidence="3">Lipoprotein</fullName>
    </recommendedName>
</protein>
<proteinExistence type="predicted"/>